<dbReference type="PANTHER" id="PTHR38474:SF2">
    <property type="entry name" value="CHLORAMPHENICOL ACETYLTRANSFERASE"/>
    <property type="match status" value="1"/>
</dbReference>
<dbReference type="InterPro" id="IPR001707">
    <property type="entry name" value="Cmp_AcTrfase"/>
</dbReference>
<keyword evidence="3" id="KW-1185">Reference proteome</keyword>
<gene>
    <name evidence="2" type="ORF">JFL75_12190</name>
</gene>
<proteinExistence type="predicted"/>
<dbReference type="InterPro" id="IPR023213">
    <property type="entry name" value="CAT-like_dom_sf"/>
</dbReference>
<dbReference type="PANTHER" id="PTHR38474">
    <property type="entry name" value="SLR0299 PROTEIN"/>
    <property type="match status" value="1"/>
</dbReference>
<dbReference type="SMART" id="SM01059">
    <property type="entry name" value="CAT"/>
    <property type="match status" value="1"/>
</dbReference>
<evidence type="ECO:0000313" key="3">
    <source>
        <dbReference type="Proteomes" id="UP000595917"/>
    </source>
</evidence>
<dbReference type="EMBL" id="CP067089">
    <property type="protein sequence ID" value="QQO07703.1"/>
    <property type="molecule type" value="Genomic_DNA"/>
</dbReference>
<dbReference type="Gene3D" id="3.30.559.10">
    <property type="entry name" value="Chloramphenicol acetyltransferase-like domain"/>
    <property type="match status" value="1"/>
</dbReference>
<dbReference type="SUPFAM" id="SSF52777">
    <property type="entry name" value="CoA-dependent acyltransferases"/>
    <property type="match status" value="1"/>
</dbReference>
<feature type="active site" description="Proton acceptor" evidence="1">
    <location>
        <position position="189"/>
    </location>
</feature>
<evidence type="ECO:0000313" key="2">
    <source>
        <dbReference type="EMBL" id="QQO07703.1"/>
    </source>
</evidence>
<reference evidence="2" key="1">
    <citation type="submission" date="2021-01" db="EMBL/GenBank/DDBJ databases">
        <title>Description of Breznakiella homolactica.</title>
        <authorList>
            <person name="Song Y."/>
            <person name="Brune A."/>
        </authorList>
    </citation>
    <scope>NUCLEOTIDE SEQUENCE</scope>
    <source>
        <strain evidence="2">RmG30</strain>
    </source>
</reference>
<organism evidence="2 3">
    <name type="scientific">Breznakiella homolactica</name>
    <dbReference type="NCBI Taxonomy" id="2798577"/>
    <lineage>
        <taxon>Bacteria</taxon>
        <taxon>Pseudomonadati</taxon>
        <taxon>Spirochaetota</taxon>
        <taxon>Spirochaetia</taxon>
        <taxon>Spirochaetales</taxon>
        <taxon>Breznakiellaceae</taxon>
        <taxon>Breznakiella</taxon>
    </lineage>
</organism>
<dbReference type="Proteomes" id="UP000595917">
    <property type="component" value="Chromosome"/>
</dbReference>
<protein>
    <recommendedName>
        <fullName evidence="4">Chloramphenicol acetyltransferase</fullName>
    </recommendedName>
</protein>
<dbReference type="PIRSF" id="PIRSF000440">
    <property type="entry name" value="CAT"/>
    <property type="match status" value="1"/>
</dbReference>
<name>A0A7T7XK35_9SPIR</name>
<dbReference type="GO" id="GO:0008811">
    <property type="term" value="F:chloramphenicol O-acetyltransferase activity"/>
    <property type="evidence" value="ECO:0007669"/>
    <property type="project" value="InterPro"/>
</dbReference>
<dbReference type="AlphaFoldDB" id="A0A7T7XK35"/>
<dbReference type="Pfam" id="PF00302">
    <property type="entry name" value="CAT"/>
    <property type="match status" value="1"/>
</dbReference>
<sequence>MVFTKIDVDTWERKEHFLHYDQRVNCFHSTTADINVKYLLKAIAKHKFNFYRTFIYIVSKAVNAIQNYKIRLDENNDLGFYDVVSPLYLLFHKDTQTFSCAVTEYNEDFSAFYKNISDDYEKYKDNHKMYITDIPGNTFDTSCLPWVKYSGFELNIPIHNKHYAPIITWGKYEKERGKINMPVTVTINHAVADGYHVGLLFTGIQNICNEFKRNL</sequence>
<evidence type="ECO:0000256" key="1">
    <source>
        <dbReference type="PIRSR" id="PIRSR000440-1"/>
    </source>
</evidence>
<accession>A0A7T7XK35</accession>
<dbReference type="RefSeq" id="WP_215625009.1">
    <property type="nucleotide sequence ID" value="NZ_CP067089.2"/>
</dbReference>
<evidence type="ECO:0008006" key="4">
    <source>
        <dbReference type="Google" id="ProtNLM"/>
    </source>
</evidence>
<dbReference type="KEGG" id="bhc:JFL75_12190"/>